<reference evidence="2" key="1">
    <citation type="journal article" date="2020" name="mSystems">
        <title>Genome- and Community-Level Interaction Insights into Carbon Utilization and Element Cycling Functions of Hydrothermarchaeota in Hydrothermal Sediment.</title>
        <authorList>
            <person name="Zhou Z."/>
            <person name="Liu Y."/>
            <person name="Xu W."/>
            <person name="Pan J."/>
            <person name="Luo Z.H."/>
            <person name="Li M."/>
        </authorList>
    </citation>
    <scope>NUCLEOTIDE SEQUENCE [LARGE SCALE GENOMIC DNA]</scope>
    <source>
        <strain evidence="1">SpSt-618</strain>
        <strain evidence="2">SpSt-657</strain>
    </source>
</reference>
<dbReference type="EMBL" id="DTBZ01000135">
    <property type="protein sequence ID" value="HGQ18753.1"/>
    <property type="molecule type" value="Genomic_DNA"/>
</dbReference>
<accession>A0A7J3JSE1</accession>
<proteinExistence type="predicted"/>
<dbReference type="EMBL" id="DTAI01000014">
    <property type="protein sequence ID" value="HGN36009.1"/>
    <property type="molecule type" value="Genomic_DNA"/>
</dbReference>
<evidence type="ECO:0000313" key="2">
    <source>
        <dbReference type="EMBL" id="HGQ18753.1"/>
    </source>
</evidence>
<name>A0A7J3JSE1_9CREN</name>
<dbReference type="AlphaFoldDB" id="A0A7J3JSE1"/>
<comment type="caution">
    <text evidence="2">The sequence shown here is derived from an EMBL/GenBank/DDBJ whole genome shotgun (WGS) entry which is preliminary data.</text>
</comment>
<evidence type="ECO:0000313" key="1">
    <source>
        <dbReference type="EMBL" id="HGN36009.1"/>
    </source>
</evidence>
<gene>
    <name evidence="1" type="ORF">ENT87_00430</name>
    <name evidence="2" type="ORF">ENU30_07270</name>
</gene>
<sequence length="165" mass="19524">MVRRETALEKLLNILPGFHGYRRKEYIREDDRLVREYIVGILSGAIRDLEEAIANLAEYDFKAAELYDSVLRDLRAVADRIRWAEHGYAPHFNIIKIQEEDLGRIREVDAGLVDDVEKIRDFVMNIKRETLLRNPVRDRVPDLLKLLDDLRSRLLEREKIIRGWT</sequence>
<protein>
    <submittedName>
        <fullName evidence="2">Uncharacterized protein</fullName>
    </submittedName>
</protein>
<organism evidence="2">
    <name type="scientific">Ignisphaera aggregans</name>
    <dbReference type="NCBI Taxonomy" id="334771"/>
    <lineage>
        <taxon>Archaea</taxon>
        <taxon>Thermoproteota</taxon>
        <taxon>Thermoprotei</taxon>
        <taxon>Desulfurococcales</taxon>
        <taxon>Desulfurococcaceae</taxon>
        <taxon>Ignisphaera</taxon>
    </lineage>
</organism>